<comment type="pathway">
    <text evidence="2 12">Purine metabolism; AMP biosynthesis via de novo pathway; AMP from IMP: step 2/2.</text>
</comment>
<evidence type="ECO:0000256" key="11">
    <source>
        <dbReference type="NCBIfam" id="TIGR00928"/>
    </source>
</evidence>
<proteinExistence type="inferred from homology"/>
<dbReference type="InterPro" id="IPR024083">
    <property type="entry name" value="Fumarase/histidase_N"/>
</dbReference>
<dbReference type="EC" id="4.3.2.2" evidence="4 11"/>
<evidence type="ECO:0000256" key="5">
    <source>
        <dbReference type="ARBA" id="ARBA00017058"/>
    </source>
</evidence>
<dbReference type="UniPathway" id="UPA00075">
    <property type="reaction ID" value="UER00336"/>
</dbReference>
<dbReference type="InterPro" id="IPR022761">
    <property type="entry name" value="Fumarate_lyase_N"/>
</dbReference>
<dbReference type="Gene3D" id="1.10.275.10">
    <property type="entry name" value="Fumarase/aspartase (N-terminal domain)"/>
    <property type="match status" value="1"/>
</dbReference>
<dbReference type="InterPro" id="IPR004769">
    <property type="entry name" value="Pur_lyase"/>
</dbReference>
<dbReference type="GO" id="GO:0006189">
    <property type="term" value="P:'de novo' IMP biosynthetic process"/>
    <property type="evidence" value="ECO:0007669"/>
    <property type="project" value="UniProtKB-UniPathway"/>
</dbReference>
<dbReference type="KEGG" id="hhg:XM38_015030"/>
<dbReference type="FunFam" id="1.10.40.30:FF:000007">
    <property type="entry name" value="Adenylosuccinate lyase"/>
    <property type="match status" value="1"/>
</dbReference>
<evidence type="ECO:0000256" key="3">
    <source>
        <dbReference type="ARBA" id="ARBA00008273"/>
    </source>
</evidence>
<dbReference type="PANTHER" id="PTHR43172:SF1">
    <property type="entry name" value="ADENYLOSUCCINATE LYASE"/>
    <property type="match status" value="1"/>
</dbReference>
<dbReference type="SMART" id="SM00998">
    <property type="entry name" value="ADSL_C"/>
    <property type="match status" value="1"/>
</dbReference>
<protein>
    <recommendedName>
        <fullName evidence="5 11">Adenylosuccinate lyase</fullName>
        <shortName evidence="12">ASL</shortName>
        <ecNumber evidence="4 11">4.3.2.2</ecNumber>
    </recommendedName>
    <alternativeName>
        <fullName evidence="9 12">Adenylosuccinase</fullName>
    </alternativeName>
</protein>
<reference evidence="14 15" key="1">
    <citation type="journal article" date="2016" name="Biochim. Biophys. Acta">
        <title>Characterization of red-shifted phycobilisomes isolated from the chlorophyll f-containing cyanobacterium Halomicronema hongdechloris.</title>
        <authorList>
            <person name="Li Y."/>
            <person name="Lin Y."/>
            <person name="Garvey C.J."/>
            <person name="Birch D."/>
            <person name="Corkery R.W."/>
            <person name="Loughlin P.C."/>
            <person name="Scheer H."/>
            <person name="Willows R.D."/>
            <person name="Chen M."/>
        </authorList>
    </citation>
    <scope>NUCLEOTIDE SEQUENCE [LARGE SCALE GENOMIC DNA]</scope>
    <source>
        <strain evidence="14 15">C2206</strain>
    </source>
</reference>
<keyword evidence="7 12" id="KW-0456">Lyase</keyword>
<evidence type="ECO:0000256" key="4">
    <source>
        <dbReference type="ARBA" id="ARBA00012339"/>
    </source>
</evidence>
<dbReference type="GO" id="GO:0005829">
    <property type="term" value="C:cytosol"/>
    <property type="evidence" value="ECO:0007669"/>
    <property type="project" value="TreeGrafter"/>
</dbReference>
<evidence type="ECO:0000256" key="9">
    <source>
        <dbReference type="ARBA" id="ARBA00030717"/>
    </source>
</evidence>
<gene>
    <name evidence="14" type="primary">purB</name>
    <name evidence="14" type="ORF">XM38_015030</name>
</gene>
<dbReference type="STRING" id="1641165.XM38_07725"/>
<dbReference type="PRINTS" id="PR00149">
    <property type="entry name" value="FUMRATELYASE"/>
</dbReference>
<dbReference type="InterPro" id="IPR019468">
    <property type="entry name" value="AdenyloSucc_lyase_C"/>
</dbReference>
<dbReference type="PROSITE" id="PS00163">
    <property type="entry name" value="FUMARATE_LYASES"/>
    <property type="match status" value="1"/>
</dbReference>
<dbReference type="FunFam" id="1.20.200.10:FF:000008">
    <property type="entry name" value="Adenylosuccinate lyase"/>
    <property type="match status" value="1"/>
</dbReference>
<comment type="similarity">
    <text evidence="3 12">Belongs to the lyase 1 family. Adenylosuccinate lyase subfamily.</text>
</comment>
<comment type="catalytic activity">
    <reaction evidence="10">
        <text>N(6)-(1,2-dicarboxyethyl)-AMP = fumarate + AMP</text>
        <dbReference type="Rhea" id="RHEA:16853"/>
        <dbReference type="ChEBI" id="CHEBI:29806"/>
        <dbReference type="ChEBI" id="CHEBI:57567"/>
        <dbReference type="ChEBI" id="CHEBI:456215"/>
        <dbReference type="EC" id="4.3.2.2"/>
    </reaction>
    <physiologicalReaction direction="left-to-right" evidence="10">
        <dbReference type="Rhea" id="RHEA:16854"/>
    </physiologicalReaction>
</comment>
<evidence type="ECO:0000256" key="1">
    <source>
        <dbReference type="ARBA" id="ARBA00004706"/>
    </source>
</evidence>
<dbReference type="Pfam" id="PF00206">
    <property type="entry name" value="Lyase_1"/>
    <property type="match status" value="1"/>
</dbReference>
<accession>A0A1Z3HJU2</accession>
<evidence type="ECO:0000313" key="14">
    <source>
        <dbReference type="EMBL" id="ASC70563.1"/>
    </source>
</evidence>
<evidence type="ECO:0000256" key="10">
    <source>
        <dbReference type="ARBA" id="ARBA00049115"/>
    </source>
</evidence>
<dbReference type="PANTHER" id="PTHR43172">
    <property type="entry name" value="ADENYLOSUCCINATE LYASE"/>
    <property type="match status" value="1"/>
</dbReference>
<dbReference type="UniPathway" id="UPA00074">
    <property type="reaction ID" value="UER00132"/>
</dbReference>
<keyword evidence="15" id="KW-1185">Reference proteome</keyword>
<dbReference type="EMBL" id="CP021983">
    <property type="protein sequence ID" value="ASC70563.1"/>
    <property type="molecule type" value="Genomic_DNA"/>
</dbReference>
<sequence length="465" mass="52709">MQPWYGRPSSGKTRLPPWGSWPGTIERLYSATRALIERYTLPAMGQLWTDLYKYQTWLRVEVAVCEAQAELGYIPSDAVETIKAKAQFDPQRILEIEAEVRHDVIAFLTNLNEHVGEAGRYIHLGMTSSDMLDTALSLQLVDSLQLIMSCLEDLIQALRYKAQKHRHTVMIGRSHGIHAEPITFGVKLAGWLAEMLRHRERLTQLQEHIAVGKISGAVGTYANIDPKVEALACQKLGLRPDTASTQVISRDIHSEFMNALALVAASIERFAVEIRNLQRTDVLEVEEFFAQGQKGSSAMPHKRNPIRSERLTGLARILRSNAMAALENVALWHERDISHSSVERVIFPDSCILVHFMLVEITDLVKHLLVHPNNMQRNMTVYGGVVFSQQILLALVNKGMSREDAYAIVQSCAHSAWNREDGDFQAQIRHNEQVKQYLSTEEIAACFDPQHHLRHLDQIYQRLCI</sequence>
<evidence type="ECO:0000256" key="12">
    <source>
        <dbReference type="RuleBase" id="RU361172"/>
    </source>
</evidence>
<name>A0A1Z3HJU2_9CYAN</name>
<dbReference type="InterPro" id="IPR000362">
    <property type="entry name" value="Fumarate_lyase_fam"/>
</dbReference>
<dbReference type="CDD" id="cd01360">
    <property type="entry name" value="Adenylsuccinate_lyase_1"/>
    <property type="match status" value="1"/>
</dbReference>
<feature type="domain" description="Adenylosuccinate lyase C-terminal" evidence="13">
    <location>
        <begin position="383"/>
        <end position="464"/>
    </location>
</feature>
<dbReference type="Pfam" id="PF10397">
    <property type="entry name" value="ADSL_C"/>
    <property type="match status" value="1"/>
</dbReference>
<dbReference type="AlphaFoldDB" id="A0A1Z3HJU2"/>
<comment type="catalytic activity">
    <reaction evidence="8">
        <text>(2S)-2-[5-amino-1-(5-phospho-beta-D-ribosyl)imidazole-4-carboxamido]succinate = 5-amino-1-(5-phospho-beta-D-ribosyl)imidazole-4-carboxamide + fumarate</text>
        <dbReference type="Rhea" id="RHEA:23920"/>
        <dbReference type="ChEBI" id="CHEBI:29806"/>
        <dbReference type="ChEBI" id="CHEBI:58443"/>
        <dbReference type="ChEBI" id="CHEBI:58475"/>
        <dbReference type="EC" id="4.3.2.2"/>
    </reaction>
    <physiologicalReaction direction="left-to-right" evidence="8">
        <dbReference type="Rhea" id="RHEA:23921"/>
    </physiologicalReaction>
</comment>
<evidence type="ECO:0000256" key="6">
    <source>
        <dbReference type="ARBA" id="ARBA00022755"/>
    </source>
</evidence>
<dbReference type="GO" id="GO:0070626">
    <property type="term" value="F:(S)-2-(5-amino-1-(5-phospho-D-ribosyl)imidazole-4-carboxamido) succinate lyase (fumarate-forming) activity"/>
    <property type="evidence" value="ECO:0007669"/>
    <property type="project" value="TreeGrafter"/>
</dbReference>
<dbReference type="Gene3D" id="1.20.200.10">
    <property type="entry name" value="Fumarase/aspartase (Central domain)"/>
    <property type="match status" value="1"/>
</dbReference>
<evidence type="ECO:0000256" key="7">
    <source>
        <dbReference type="ARBA" id="ARBA00023239"/>
    </source>
</evidence>
<evidence type="ECO:0000256" key="2">
    <source>
        <dbReference type="ARBA" id="ARBA00004734"/>
    </source>
</evidence>
<comment type="pathway">
    <text evidence="1 12">Purine metabolism; IMP biosynthesis via de novo pathway; 5-amino-1-(5-phospho-D-ribosyl)imidazole-4-carboxamide from 5-amino-1-(5-phospho-D-ribosyl)imidazole-4-carboxylate: step 2/2.</text>
</comment>
<dbReference type="GO" id="GO:0004018">
    <property type="term" value="F:N6-(1,2-dicarboxyethyl)AMP AMP-lyase (fumarate-forming) activity"/>
    <property type="evidence" value="ECO:0007669"/>
    <property type="project" value="UniProtKB-UniRule"/>
</dbReference>
<keyword evidence="6 12" id="KW-0658">Purine biosynthesis</keyword>
<dbReference type="Proteomes" id="UP000191901">
    <property type="component" value="Chromosome"/>
</dbReference>
<dbReference type="SUPFAM" id="SSF48557">
    <property type="entry name" value="L-aspartase-like"/>
    <property type="match status" value="1"/>
</dbReference>
<evidence type="ECO:0000259" key="13">
    <source>
        <dbReference type="SMART" id="SM00998"/>
    </source>
</evidence>
<dbReference type="PRINTS" id="PR00145">
    <property type="entry name" value="ARGSUCLYASE"/>
</dbReference>
<dbReference type="GO" id="GO:0044208">
    <property type="term" value="P:'de novo' AMP biosynthetic process"/>
    <property type="evidence" value="ECO:0007669"/>
    <property type="project" value="UniProtKB-UniPathway"/>
</dbReference>
<evidence type="ECO:0000256" key="8">
    <source>
        <dbReference type="ARBA" id="ARBA00024477"/>
    </source>
</evidence>
<dbReference type="InterPro" id="IPR008948">
    <property type="entry name" value="L-Aspartase-like"/>
</dbReference>
<evidence type="ECO:0000313" key="15">
    <source>
        <dbReference type="Proteomes" id="UP000191901"/>
    </source>
</evidence>
<dbReference type="InterPro" id="IPR020557">
    <property type="entry name" value="Fumarate_lyase_CS"/>
</dbReference>
<dbReference type="Gene3D" id="1.10.40.30">
    <property type="entry name" value="Fumarase/aspartase (C-terminal domain)"/>
    <property type="match status" value="1"/>
</dbReference>
<organism evidence="14 15">
    <name type="scientific">Halomicronema hongdechloris C2206</name>
    <dbReference type="NCBI Taxonomy" id="1641165"/>
    <lineage>
        <taxon>Bacteria</taxon>
        <taxon>Bacillati</taxon>
        <taxon>Cyanobacteriota</taxon>
        <taxon>Cyanophyceae</taxon>
        <taxon>Nodosilineales</taxon>
        <taxon>Nodosilineaceae</taxon>
        <taxon>Halomicronema</taxon>
    </lineage>
</organism>
<dbReference type="NCBIfam" id="TIGR00928">
    <property type="entry name" value="purB"/>
    <property type="match status" value="1"/>
</dbReference>